<dbReference type="GO" id="GO:0016998">
    <property type="term" value="P:cell wall macromolecule catabolic process"/>
    <property type="evidence" value="ECO:0007669"/>
    <property type="project" value="InterPro"/>
</dbReference>
<evidence type="ECO:0008006" key="6">
    <source>
        <dbReference type="Google" id="ProtNLM"/>
    </source>
</evidence>
<gene>
    <name evidence="4" type="ORF">H8S23_13625</name>
</gene>
<evidence type="ECO:0000256" key="2">
    <source>
        <dbReference type="ARBA" id="ARBA00022801"/>
    </source>
</evidence>
<evidence type="ECO:0000313" key="4">
    <source>
        <dbReference type="EMBL" id="MBC5582547.1"/>
    </source>
</evidence>
<evidence type="ECO:0000256" key="1">
    <source>
        <dbReference type="ARBA" id="ARBA00010646"/>
    </source>
</evidence>
<dbReference type="CDD" id="cd06414">
    <property type="entry name" value="GH25_LytC-like"/>
    <property type="match status" value="1"/>
</dbReference>
<sequence>MEQKGIDVSKYQGEINWPRVAASGVQFAFVRVGWAGYEGGIDEGRDPYFAQNMRGALDAGLAVGAYVYSYCKTANAARRAAREAAALLAPYRLTMPVAFDMEDAATYKSISKGDNSIIAAAFLDEVRALGYYPMLYTYTSFANSYLDMDALSGYDLWLADYRGYMGIQGADIWQYSSSGRVDGVAGRVDLNIAYKDYPALIGGHGWTADKKEDDGMMQFLEVFGEKNCQCFTGPDVDAVDKSYNNGTLASGTYYPLMADCGTGADGYRWVRVLVGGAERYAAVLDDRCRITGLSAGDAVRAVQAQSAGGDAEEMAQQVKALESANAGLLARASTAETKAEQAQDLADGYLARIKAASAALEG</sequence>
<dbReference type="InterPro" id="IPR002053">
    <property type="entry name" value="Glyco_hydro_25"/>
</dbReference>
<organism evidence="4 5">
    <name type="scientific">Anaerofilum hominis</name>
    <dbReference type="NCBI Taxonomy" id="2763016"/>
    <lineage>
        <taxon>Bacteria</taxon>
        <taxon>Bacillati</taxon>
        <taxon>Bacillota</taxon>
        <taxon>Clostridia</taxon>
        <taxon>Eubacteriales</taxon>
        <taxon>Oscillospiraceae</taxon>
        <taxon>Anaerofilum</taxon>
    </lineage>
</organism>
<dbReference type="Pfam" id="PF01183">
    <property type="entry name" value="Glyco_hydro_25"/>
    <property type="match status" value="1"/>
</dbReference>
<dbReference type="AlphaFoldDB" id="A0A923L2B0"/>
<dbReference type="GO" id="GO:0009253">
    <property type="term" value="P:peptidoglycan catabolic process"/>
    <property type="evidence" value="ECO:0007669"/>
    <property type="project" value="InterPro"/>
</dbReference>
<dbReference type="RefSeq" id="WP_186888896.1">
    <property type="nucleotide sequence ID" value="NZ_JACONZ010000005.1"/>
</dbReference>
<comment type="caution">
    <text evidence="4">The sequence shown here is derived from an EMBL/GenBank/DDBJ whole genome shotgun (WGS) entry which is preliminary data.</text>
</comment>
<accession>A0A923L2B0</accession>
<dbReference type="Proteomes" id="UP000659630">
    <property type="component" value="Unassembled WGS sequence"/>
</dbReference>
<proteinExistence type="inferred from homology"/>
<dbReference type="PROSITE" id="PS51904">
    <property type="entry name" value="GLYCOSYL_HYDROL_F25_2"/>
    <property type="match status" value="1"/>
</dbReference>
<dbReference type="GO" id="GO:0003796">
    <property type="term" value="F:lysozyme activity"/>
    <property type="evidence" value="ECO:0007669"/>
    <property type="project" value="InterPro"/>
</dbReference>
<name>A0A923L2B0_9FIRM</name>
<evidence type="ECO:0000256" key="3">
    <source>
        <dbReference type="ARBA" id="ARBA00023295"/>
    </source>
</evidence>
<dbReference type="SMART" id="SM00641">
    <property type="entry name" value="Glyco_25"/>
    <property type="match status" value="1"/>
</dbReference>
<dbReference type="EMBL" id="JACONZ010000005">
    <property type="protein sequence ID" value="MBC5582547.1"/>
    <property type="molecule type" value="Genomic_DNA"/>
</dbReference>
<dbReference type="InterPro" id="IPR017853">
    <property type="entry name" value="GH"/>
</dbReference>
<dbReference type="PANTHER" id="PTHR34135:SF2">
    <property type="entry name" value="LYSOZYME"/>
    <property type="match status" value="1"/>
</dbReference>
<dbReference type="PANTHER" id="PTHR34135">
    <property type="entry name" value="LYSOZYME"/>
    <property type="match status" value="1"/>
</dbReference>
<evidence type="ECO:0000313" key="5">
    <source>
        <dbReference type="Proteomes" id="UP000659630"/>
    </source>
</evidence>
<dbReference type="SUPFAM" id="SSF51445">
    <property type="entry name" value="(Trans)glycosidases"/>
    <property type="match status" value="1"/>
</dbReference>
<comment type="similarity">
    <text evidence="1">Belongs to the glycosyl hydrolase 25 family.</text>
</comment>
<protein>
    <recommendedName>
        <fullName evidence="6">Lyzozyme M1 (1,4-beta-N-acetylmuramidase), GH25 family</fullName>
    </recommendedName>
</protein>
<keyword evidence="3" id="KW-0326">Glycosidase</keyword>
<keyword evidence="2" id="KW-0378">Hydrolase</keyword>
<keyword evidence="5" id="KW-1185">Reference proteome</keyword>
<dbReference type="Gene3D" id="3.20.20.80">
    <property type="entry name" value="Glycosidases"/>
    <property type="match status" value="1"/>
</dbReference>
<dbReference type="GO" id="GO:0016052">
    <property type="term" value="P:carbohydrate catabolic process"/>
    <property type="evidence" value="ECO:0007669"/>
    <property type="project" value="TreeGrafter"/>
</dbReference>
<reference evidence="4" key="1">
    <citation type="submission" date="2020-08" db="EMBL/GenBank/DDBJ databases">
        <title>Genome public.</title>
        <authorList>
            <person name="Liu C."/>
            <person name="Sun Q."/>
        </authorList>
    </citation>
    <scope>NUCLEOTIDE SEQUENCE</scope>
    <source>
        <strain evidence="4">BX8</strain>
    </source>
</reference>
<dbReference type="InterPro" id="IPR018077">
    <property type="entry name" value="Glyco_hydro_fam25_subgr"/>
</dbReference>